<dbReference type="AlphaFoldDB" id="A0A8J6AG89"/>
<sequence length="221" mass="24607">MPFMTPLLLFRLDWGVVHRLSMTLHLQLWMVREFSGAVASYFLLGQQWSVSSRDSAVSLQMPERQPLQRITLSAEWMVSSLLPNPTSAECWAALLHDPMTLDMDAVLSDFVRSTGAEPGLARDLLEVWPGNGSLGLAVQVLTAEVHGLTEVVELTTDRALTRKCRKRYHGKGKAQQATSKSNLSSPRRKAYLCVVPHEPLSMYTAPCSHGRCSHTGFVLLF</sequence>
<comment type="caution">
    <text evidence="1">The sequence shown here is derived from an EMBL/GenBank/DDBJ whole genome shotgun (WGS) entry which is preliminary data.</text>
</comment>
<dbReference type="Proteomes" id="UP000700334">
    <property type="component" value="Unassembled WGS sequence"/>
</dbReference>
<evidence type="ECO:0000313" key="2">
    <source>
        <dbReference type="Proteomes" id="UP000700334"/>
    </source>
</evidence>
<accession>A0A8J6AG89</accession>
<proteinExistence type="predicted"/>
<dbReference type="Gene3D" id="1.10.8.10">
    <property type="entry name" value="DNA helicase RuvA subunit, C-terminal domain"/>
    <property type="match status" value="1"/>
</dbReference>
<protein>
    <submittedName>
        <fullName evidence="1">OTU domain-containing protein 7A</fullName>
    </submittedName>
</protein>
<gene>
    <name evidence="1" type="ORF">J0S82_014242</name>
</gene>
<dbReference type="OrthoDB" id="10064699at2759"/>
<keyword evidence="2" id="KW-1185">Reference proteome</keyword>
<organism evidence="1 2">
    <name type="scientific">Galemys pyrenaicus</name>
    <name type="common">Iberian desman</name>
    <name type="synonym">Pyrenean desman</name>
    <dbReference type="NCBI Taxonomy" id="202257"/>
    <lineage>
        <taxon>Eukaryota</taxon>
        <taxon>Metazoa</taxon>
        <taxon>Chordata</taxon>
        <taxon>Craniata</taxon>
        <taxon>Vertebrata</taxon>
        <taxon>Euteleostomi</taxon>
        <taxon>Mammalia</taxon>
        <taxon>Eutheria</taxon>
        <taxon>Laurasiatheria</taxon>
        <taxon>Eulipotyphla</taxon>
        <taxon>Talpidae</taxon>
        <taxon>Galemys</taxon>
    </lineage>
</organism>
<dbReference type="EMBL" id="JAGFMF010011621">
    <property type="protein sequence ID" value="KAG8518866.1"/>
    <property type="molecule type" value="Genomic_DNA"/>
</dbReference>
<evidence type="ECO:0000313" key="1">
    <source>
        <dbReference type="EMBL" id="KAG8518866.1"/>
    </source>
</evidence>
<name>A0A8J6AG89_GALPY</name>
<reference evidence="1" key="1">
    <citation type="journal article" date="2021" name="Evol. Appl.">
        <title>The genome of the Pyrenean desman and the effects of bottlenecks and inbreeding on the genomic landscape of an endangered species.</title>
        <authorList>
            <person name="Escoda L."/>
            <person name="Castresana J."/>
        </authorList>
    </citation>
    <scope>NUCLEOTIDE SEQUENCE</scope>
    <source>
        <strain evidence="1">IBE-C5619</strain>
    </source>
</reference>